<name>A0A6N4SW82_CYTH3</name>
<evidence type="ECO:0000256" key="1">
    <source>
        <dbReference type="ARBA" id="ARBA00001954"/>
    </source>
</evidence>
<accession>A0A6N4SW82</accession>
<dbReference type="EMBL" id="CP000383">
    <property type="protein sequence ID" value="ABG60855.1"/>
    <property type="molecule type" value="Genomic_DNA"/>
</dbReference>
<dbReference type="AlphaFoldDB" id="A0A6N4SW82"/>
<protein>
    <recommendedName>
        <fullName evidence="4">Phytanoyl-CoA dioxygenase</fullName>
    </recommendedName>
</protein>
<dbReference type="GO" id="GO:0005506">
    <property type="term" value="F:iron ion binding"/>
    <property type="evidence" value="ECO:0007669"/>
    <property type="project" value="UniProtKB-ARBA"/>
</dbReference>
<dbReference type="Gene3D" id="2.60.120.620">
    <property type="entry name" value="q2cbj1_9rhob like domain"/>
    <property type="match status" value="1"/>
</dbReference>
<comment type="cofactor">
    <cofactor evidence="1">
        <name>Fe(2+)</name>
        <dbReference type="ChEBI" id="CHEBI:29033"/>
    </cofactor>
</comment>
<dbReference type="Pfam" id="PF05721">
    <property type="entry name" value="PhyH"/>
    <property type="match status" value="1"/>
</dbReference>
<dbReference type="GO" id="GO:0016706">
    <property type="term" value="F:2-oxoglutarate-dependent dioxygenase activity"/>
    <property type="evidence" value="ECO:0007669"/>
    <property type="project" value="UniProtKB-ARBA"/>
</dbReference>
<dbReference type="PANTHER" id="PTHR20883:SF48">
    <property type="entry name" value="ECTOINE DIOXYGENASE"/>
    <property type="match status" value="1"/>
</dbReference>
<evidence type="ECO:0000313" key="2">
    <source>
        <dbReference type="EMBL" id="ABG60855.1"/>
    </source>
</evidence>
<reference evidence="2 3" key="1">
    <citation type="journal article" date="2007" name="Appl. Environ. Microbiol.">
        <title>Genome sequence of the cellulolytic gliding bacterium Cytophaga hutchinsonii.</title>
        <authorList>
            <person name="Xie G."/>
            <person name="Bruce D.C."/>
            <person name="Challacombe J.F."/>
            <person name="Chertkov O."/>
            <person name="Detter J.C."/>
            <person name="Gilna P."/>
            <person name="Han C.S."/>
            <person name="Lucas S."/>
            <person name="Misra M."/>
            <person name="Myers G.L."/>
            <person name="Richardson P."/>
            <person name="Tapia R."/>
            <person name="Thayer N."/>
            <person name="Thompson L.S."/>
            <person name="Brettin T.S."/>
            <person name="Henrissat B."/>
            <person name="Wilson D.B."/>
            <person name="McBride M.J."/>
        </authorList>
    </citation>
    <scope>NUCLEOTIDE SEQUENCE [LARGE SCALE GENOMIC DNA]</scope>
    <source>
        <strain evidence="3">ATCC 33406 / DSM 1761 / CIP 103989 / NBRC 15051 / NCIMB 9469 / D465</strain>
    </source>
</reference>
<dbReference type="InterPro" id="IPR008775">
    <property type="entry name" value="Phytyl_CoA_dOase-like"/>
</dbReference>
<dbReference type="SUPFAM" id="SSF51197">
    <property type="entry name" value="Clavaminate synthase-like"/>
    <property type="match status" value="1"/>
</dbReference>
<dbReference type="Proteomes" id="UP000001822">
    <property type="component" value="Chromosome"/>
</dbReference>
<keyword evidence="3" id="KW-1185">Reference proteome</keyword>
<sequence>MVAIKNFSIKIKDKEPVFTLGEKLTQEQLDFFETHGYIHFKNFLNPETVPAVIKALEDVQEQWIAENREKVNGVPIKYGVDLDGKKIVQRFAFASLFSNVLHELLKDPRLKALYPLLQAKDERIGEFEKDGLVVNHYINSDASSFTKMGWHTDCLRDVFYGKKIMPMLNVGIHLDNYDPKNGGLRIIPGTHKQDLLNLLFRKKYYVSHKPDPDEIGFNITAGDLTVHDGRSWHRVERSPITGEASRRRVMYIPFIGGEYQPKDENSSTQLYQRLSKFVR</sequence>
<proteinExistence type="predicted"/>
<dbReference type="RefSeq" id="WP_011586960.1">
    <property type="nucleotide sequence ID" value="NC_008255.1"/>
</dbReference>
<dbReference type="SMR" id="A0A6N4SW82"/>
<dbReference type="OrthoDB" id="976214at2"/>
<evidence type="ECO:0008006" key="4">
    <source>
        <dbReference type="Google" id="ProtNLM"/>
    </source>
</evidence>
<dbReference type="KEGG" id="chu:CHU_3622"/>
<organism evidence="2 3">
    <name type="scientific">Cytophaga hutchinsonii (strain ATCC 33406 / DSM 1761 / CIP 103989 / NBRC 15051 / NCIMB 9469 / D465)</name>
    <dbReference type="NCBI Taxonomy" id="269798"/>
    <lineage>
        <taxon>Bacteria</taxon>
        <taxon>Pseudomonadati</taxon>
        <taxon>Bacteroidota</taxon>
        <taxon>Cytophagia</taxon>
        <taxon>Cytophagales</taxon>
        <taxon>Cytophagaceae</taxon>
        <taxon>Cytophaga</taxon>
    </lineage>
</organism>
<evidence type="ECO:0000313" key="3">
    <source>
        <dbReference type="Proteomes" id="UP000001822"/>
    </source>
</evidence>
<gene>
    <name evidence="2" type="ordered locus">CHU_3622</name>
</gene>
<dbReference type="PANTHER" id="PTHR20883">
    <property type="entry name" value="PHYTANOYL-COA DIOXYGENASE DOMAIN CONTAINING 1"/>
    <property type="match status" value="1"/>
</dbReference>